<evidence type="ECO:0000313" key="8">
    <source>
        <dbReference type="EMBL" id="WOF22110.1"/>
    </source>
</evidence>
<dbReference type="Pfam" id="PF17827">
    <property type="entry name" value="PrmC_N"/>
    <property type="match status" value="1"/>
</dbReference>
<feature type="domain" description="Methyltransferase small" evidence="6">
    <location>
        <begin position="99"/>
        <end position="208"/>
    </location>
</feature>
<evidence type="ECO:0000256" key="5">
    <source>
        <dbReference type="HAMAP-Rule" id="MF_02126"/>
    </source>
</evidence>
<dbReference type="NCBIfam" id="TIGR03534">
    <property type="entry name" value="RF_mod_PrmC"/>
    <property type="match status" value="1"/>
</dbReference>
<feature type="domain" description="Release factor glutamine methyltransferase N-terminal" evidence="7">
    <location>
        <begin position="15"/>
        <end position="86"/>
    </location>
</feature>
<dbReference type="InterPro" id="IPR029063">
    <property type="entry name" value="SAM-dependent_MTases_sf"/>
</dbReference>
<feature type="binding site" evidence="5">
    <location>
        <position position="156"/>
    </location>
    <ligand>
        <name>S-adenosyl-L-methionine</name>
        <dbReference type="ChEBI" id="CHEBI:59789"/>
    </ligand>
</feature>
<proteinExistence type="inferred from homology"/>
<dbReference type="InterPro" id="IPR004556">
    <property type="entry name" value="HemK-like"/>
</dbReference>
<dbReference type="Gene3D" id="1.10.8.10">
    <property type="entry name" value="DNA helicase RuvA subunit, C-terminal domain"/>
    <property type="match status" value="1"/>
</dbReference>
<dbReference type="CDD" id="cd02440">
    <property type="entry name" value="AdoMet_MTases"/>
    <property type="match status" value="1"/>
</dbReference>
<gene>
    <name evidence="5 8" type="primary">prmC</name>
    <name evidence="8" type="ORF">N8K70_12055</name>
</gene>
<dbReference type="Gene3D" id="3.40.50.150">
    <property type="entry name" value="Vaccinia Virus protein VP39"/>
    <property type="match status" value="1"/>
</dbReference>
<dbReference type="GO" id="GO:0003676">
    <property type="term" value="F:nucleic acid binding"/>
    <property type="evidence" value="ECO:0007669"/>
    <property type="project" value="InterPro"/>
</dbReference>
<organism evidence="8 9">
    <name type="scientific">Microbacterium betulae</name>
    <dbReference type="NCBI Taxonomy" id="2981139"/>
    <lineage>
        <taxon>Bacteria</taxon>
        <taxon>Bacillati</taxon>
        <taxon>Actinomycetota</taxon>
        <taxon>Actinomycetes</taxon>
        <taxon>Micrococcales</taxon>
        <taxon>Microbacteriaceae</taxon>
        <taxon>Microbacterium</taxon>
    </lineage>
</organism>
<dbReference type="SUPFAM" id="SSF53335">
    <property type="entry name" value="S-adenosyl-L-methionine-dependent methyltransferases"/>
    <property type="match status" value="1"/>
</dbReference>
<dbReference type="InterPro" id="IPR002052">
    <property type="entry name" value="DNA_methylase_N6_adenine_CS"/>
</dbReference>
<reference evidence="8 9" key="1">
    <citation type="submission" date="2023-02" db="EMBL/GenBank/DDBJ databases">
        <title>Microbacterium betulae sp. nov., isolated from birch wood.</title>
        <authorList>
            <person name="Pasciak M."/>
            <person name="Pawlik K.J."/>
            <person name="Martynowski D."/>
            <person name="Laczmanski L."/>
            <person name="Ciekot J."/>
            <person name="Szponar B."/>
            <person name="Wojcik-Fatla A."/>
            <person name="Mackiewicz B."/>
            <person name="Farian E."/>
            <person name="Cholewa G."/>
            <person name="Cholewa A."/>
            <person name="Dutkiewicz J."/>
        </authorList>
    </citation>
    <scope>NUCLEOTIDE SEQUENCE [LARGE SCALE GENOMIC DNA]</scope>
    <source>
        <strain evidence="8 9">AB</strain>
    </source>
</reference>
<protein>
    <recommendedName>
        <fullName evidence="5">Release factor glutamine methyltransferase</fullName>
        <shortName evidence="5">RF MTase</shortName>
        <ecNumber evidence="5">2.1.1.297</ecNumber>
    </recommendedName>
    <alternativeName>
        <fullName evidence="5">N5-glutamine methyltransferase PrmC</fullName>
    </alternativeName>
    <alternativeName>
        <fullName evidence="5">Protein-(glutamine-N5) MTase PrmC</fullName>
    </alternativeName>
    <alternativeName>
        <fullName evidence="5">Protein-glutamine N-methyltransferase PrmC</fullName>
    </alternativeName>
</protein>
<dbReference type="InterPro" id="IPR040758">
    <property type="entry name" value="PrmC_N"/>
</dbReference>
<feature type="binding site" evidence="5">
    <location>
        <begin position="201"/>
        <end position="204"/>
    </location>
    <ligand>
        <name>substrate</name>
    </ligand>
</feature>
<dbReference type="PROSITE" id="PS00092">
    <property type="entry name" value="N6_MTASE"/>
    <property type="match status" value="1"/>
</dbReference>
<comment type="function">
    <text evidence="5">Methylates the class 1 translation termination release factors RF1/PrfA and RF2/PrfB on the glutamine residue of the universally conserved GGQ motif.</text>
</comment>
<evidence type="ECO:0000256" key="2">
    <source>
        <dbReference type="ARBA" id="ARBA00022679"/>
    </source>
</evidence>
<name>A0AA97I634_9MICO</name>
<sequence length="294" mass="30362">MTIPADDPPLPIRAAVAQAAERLSLAGVPDPSVDAELLLAHLRGDSRGGVQAATVRGDLLAGADAAAFAALVERRAAREPLQHITGAAYFRHLALSVGPGVFVPRPETETVAQLAIDALRADPAPSPIGVDLGTGSGAIAFSLATEVPHARVFAAERSPEAFAWAARNAAAVGADNVRIVLADLADAFADLDGTVSVVVSNPPYVPDDAVPRDPEVRLHDPAAALYGGPDGLDVVRVLSGVAARLLRPGGVLVIEHGEWQGAPVRELLAADGWRATATHPDLTLRDRATTAVRP</sequence>
<dbReference type="EMBL" id="CP118157">
    <property type="protein sequence ID" value="WOF22110.1"/>
    <property type="molecule type" value="Genomic_DNA"/>
</dbReference>
<dbReference type="InterPro" id="IPR019874">
    <property type="entry name" value="RF_methyltr_PrmC"/>
</dbReference>
<keyword evidence="3 5" id="KW-0949">S-adenosyl-L-methionine</keyword>
<accession>A0AA97I634</accession>
<comment type="catalytic activity">
    <reaction evidence="4 5">
        <text>L-glutaminyl-[peptide chain release factor] + S-adenosyl-L-methionine = N(5)-methyl-L-glutaminyl-[peptide chain release factor] + S-adenosyl-L-homocysteine + H(+)</text>
        <dbReference type="Rhea" id="RHEA:42896"/>
        <dbReference type="Rhea" id="RHEA-COMP:10271"/>
        <dbReference type="Rhea" id="RHEA-COMP:10272"/>
        <dbReference type="ChEBI" id="CHEBI:15378"/>
        <dbReference type="ChEBI" id="CHEBI:30011"/>
        <dbReference type="ChEBI" id="CHEBI:57856"/>
        <dbReference type="ChEBI" id="CHEBI:59789"/>
        <dbReference type="ChEBI" id="CHEBI:61891"/>
        <dbReference type="EC" id="2.1.1.297"/>
    </reaction>
</comment>
<evidence type="ECO:0000256" key="1">
    <source>
        <dbReference type="ARBA" id="ARBA00022603"/>
    </source>
</evidence>
<evidence type="ECO:0000313" key="9">
    <source>
        <dbReference type="Proteomes" id="UP001305498"/>
    </source>
</evidence>
<dbReference type="PANTHER" id="PTHR18895:SF74">
    <property type="entry name" value="MTRF1L RELEASE FACTOR GLUTAMINE METHYLTRANSFERASE"/>
    <property type="match status" value="1"/>
</dbReference>
<dbReference type="KEGG" id="mbet:N8K70_12055"/>
<evidence type="ECO:0000259" key="7">
    <source>
        <dbReference type="Pfam" id="PF17827"/>
    </source>
</evidence>
<dbReference type="GO" id="GO:0032259">
    <property type="term" value="P:methylation"/>
    <property type="evidence" value="ECO:0007669"/>
    <property type="project" value="UniProtKB-KW"/>
</dbReference>
<dbReference type="InterPro" id="IPR007848">
    <property type="entry name" value="Small_mtfrase_dom"/>
</dbReference>
<comment type="similarity">
    <text evidence="5">Belongs to the protein N5-glutamine methyltransferase family. PrmC subfamily.</text>
</comment>
<evidence type="ECO:0000256" key="4">
    <source>
        <dbReference type="ARBA" id="ARBA00048391"/>
    </source>
</evidence>
<dbReference type="HAMAP" id="MF_02126">
    <property type="entry name" value="RF_methyltr_PrmC"/>
    <property type="match status" value="1"/>
</dbReference>
<keyword evidence="2 5" id="KW-0808">Transferase</keyword>
<keyword evidence="9" id="KW-1185">Reference proteome</keyword>
<dbReference type="NCBIfam" id="TIGR00536">
    <property type="entry name" value="hemK_fam"/>
    <property type="match status" value="1"/>
</dbReference>
<feature type="binding site" evidence="5">
    <location>
        <begin position="133"/>
        <end position="137"/>
    </location>
    <ligand>
        <name>S-adenosyl-L-methionine</name>
        <dbReference type="ChEBI" id="CHEBI:59789"/>
    </ligand>
</feature>
<dbReference type="EC" id="2.1.1.297" evidence="5"/>
<evidence type="ECO:0000259" key="6">
    <source>
        <dbReference type="Pfam" id="PF05175"/>
    </source>
</evidence>
<dbReference type="InterPro" id="IPR050320">
    <property type="entry name" value="N5-glutamine_MTase"/>
</dbReference>
<dbReference type="Proteomes" id="UP001305498">
    <property type="component" value="Chromosome"/>
</dbReference>
<dbReference type="GO" id="GO:0102559">
    <property type="term" value="F:peptide chain release factor N(5)-glutamine methyltransferase activity"/>
    <property type="evidence" value="ECO:0007669"/>
    <property type="project" value="UniProtKB-EC"/>
</dbReference>
<dbReference type="Pfam" id="PF05175">
    <property type="entry name" value="MTS"/>
    <property type="match status" value="1"/>
</dbReference>
<dbReference type="RefSeq" id="WP_317138586.1">
    <property type="nucleotide sequence ID" value="NZ_CP118157.1"/>
</dbReference>
<evidence type="ECO:0000256" key="3">
    <source>
        <dbReference type="ARBA" id="ARBA00022691"/>
    </source>
</evidence>
<keyword evidence="1 5" id="KW-0489">Methyltransferase</keyword>
<dbReference type="AlphaFoldDB" id="A0AA97I634"/>
<feature type="binding site" evidence="5">
    <location>
        <position position="201"/>
    </location>
    <ligand>
        <name>S-adenosyl-L-methionine</name>
        <dbReference type="ChEBI" id="CHEBI:59789"/>
    </ligand>
</feature>
<dbReference type="PANTHER" id="PTHR18895">
    <property type="entry name" value="HEMK METHYLTRANSFERASE"/>
    <property type="match status" value="1"/>
</dbReference>
<comment type="caution">
    <text evidence="5">Lacks conserved residue(s) required for the propagation of feature annotation.</text>
</comment>